<proteinExistence type="predicted"/>
<dbReference type="InterPro" id="IPR024624">
    <property type="entry name" value="Pyridox_Oxase_Alr4036_FMN-bd"/>
</dbReference>
<sequence>MSETVAVILAAGKSKRMKSETPKVLHSVCGRPLIEYVLDAARAAGAKRLVVVVGHKADMVREALAHHDDVQFALQAEQLGTGHAVMAAREQLAEHDGNVLVLTGDTPLLRGESLAGLVEELKSHGAACVVGTAETENNAGLGRIVRDAGGTFLRIVEQRDASPEELAITEINTGCFAFSASHLFQALDQLRPENAQGEYYLTDSVEILRNAGEPVLAACRFEIAEAMGVNTQEQLAEVESVMHQRTSVRLPGYSQIDPLSRRAQSIPREGILMIEQNCGLSPRWDVRDLTTILGLIWDDLDVAAENPSHEWGLPTLASFGVEGVEVRTVVLREACRTSGRLTCFTDVRSPKVEQLKADRRAAWHFYSRSERVQVIAKGSAEVLTEGE</sequence>
<dbReference type="InterPro" id="IPR029044">
    <property type="entry name" value="Nucleotide-diphossugar_trans"/>
</dbReference>
<reference evidence="7 8" key="1">
    <citation type="submission" date="2024-02" db="EMBL/GenBank/DDBJ databases">
        <authorList>
            <person name="Chen Y."/>
            <person name="Shah S."/>
            <person name="Dougan E. K."/>
            <person name="Thang M."/>
            <person name="Chan C."/>
        </authorList>
    </citation>
    <scope>NUCLEOTIDE SEQUENCE [LARGE SCALE GENOMIC DNA]</scope>
</reference>
<evidence type="ECO:0000256" key="2">
    <source>
        <dbReference type="ARBA" id="ARBA00022679"/>
    </source>
</evidence>
<dbReference type="Pfam" id="PF12766">
    <property type="entry name" value="Pyridox_oxase_2"/>
    <property type="match status" value="1"/>
</dbReference>
<dbReference type="PANTHER" id="PTHR43584">
    <property type="entry name" value="NUCLEOTIDYL TRANSFERASE"/>
    <property type="match status" value="1"/>
</dbReference>
<evidence type="ECO:0000259" key="5">
    <source>
        <dbReference type="Pfam" id="PF12766"/>
    </source>
</evidence>
<dbReference type="InterPro" id="IPR050065">
    <property type="entry name" value="GlmU-like"/>
</dbReference>
<evidence type="ECO:0000259" key="6">
    <source>
        <dbReference type="Pfam" id="PF12804"/>
    </source>
</evidence>
<dbReference type="InterPro" id="IPR025877">
    <property type="entry name" value="MobA-like_NTP_Trfase"/>
</dbReference>
<dbReference type="CDD" id="cd02540">
    <property type="entry name" value="GT2_GlmU_N_bac"/>
    <property type="match status" value="1"/>
</dbReference>
<protein>
    <recommendedName>
        <fullName evidence="1">UDP-N-acetylglucosamine diphosphorylase</fullName>
        <ecNumber evidence="1">2.7.7.23</ecNumber>
    </recommendedName>
</protein>
<evidence type="ECO:0000313" key="8">
    <source>
        <dbReference type="Proteomes" id="UP001642464"/>
    </source>
</evidence>
<dbReference type="Gene3D" id="3.90.550.10">
    <property type="entry name" value="Spore Coat Polysaccharide Biosynthesis Protein SpsA, Chain A"/>
    <property type="match status" value="1"/>
</dbReference>
<dbReference type="PANTHER" id="PTHR43584:SF3">
    <property type="entry name" value="BIFUNCTIONAL PROTEIN GLMU"/>
    <property type="match status" value="1"/>
</dbReference>
<dbReference type="SUPFAM" id="SSF50475">
    <property type="entry name" value="FMN-binding split barrel"/>
    <property type="match status" value="1"/>
</dbReference>
<organism evidence="7 8">
    <name type="scientific">Durusdinium trenchii</name>
    <dbReference type="NCBI Taxonomy" id="1381693"/>
    <lineage>
        <taxon>Eukaryota</taxon>
        <taxon>Sar</taxon>
        <taxon>Alveolata</taxon>
        <taxon>Dinophyceae</taxon>
        <taxon>Suessiales</taxon>
        <taxon>Symbiodiniaceae</taxon>
        <taxon>Durusdinium</taxon>
    </lineage>
</organism>
<evidence type="ECO:0000256" key="1">
    <source>
        <dbReference type="ARBA" id="ARBA00012457"/>
    </source>
</evidence>
<gene>
    <name evidence="7" type="ORF">SCF082_LOCUS8654</name>
</gene>
<feature type="domain" description="Pyridoxamine 5'-phosphate oxidase Alr4036 family FMN-binding" evidence="5">
    <location>
        <begin position="310"/>
        <end position="383"/>
    </location>
</feature>
<evidence type="ECO:0000256" key="3">
    <source>
        <dbReference type="ARBA" id="ARBA00022695"/>
    </source>
</evidence>
<dbReference type="EC" id="2.7.7.23" evidence="1"/>
<dbReference type="SUPFAM" id="SSF53448">
    <property type="entry name" value="Nucleotide-diphospho-sugar transferases"/>
    <property type="match status" value="1"/>
</dbReference>
<evidence type="ECO:0000256" key="4">
    <source>
        <dbReference type="ARBA" id="ARBA00048493"/>
    </source>
</evidence>
<feature type="non-terminal residue" evidence="7">
    <location>
        <position position="387"/>
    </location>
</feature>
<comment type="caution">
    <text evidence="7">The sequence shown here is derived from an EMBL/GenBank/DDBJ whole genome shotgun (WGS) entry which is preliminary data.</text>
</comment>
<dbReference type="Gene3D" id="2.30.110.10">
    <property type="entry name" value="Electron Transport, Fmn-binding Protein, Chain A"/>
    <property type="match status" value="1"/>
</dbReference>
<comment type="catalytic activity">
    <reaction evidence="4">
        <text>N-acetyl-alpha-D-glucosamine 1-phosphate + UTP + H(+) = UDP-N-acetyl-alpha-D-glucosamine + diphosphate</text>
        <dbReference type="Rhea" id="RHEA:13509"/>
        <dbReference type="ChEBI" id="CHEBI:15378"/>
        <dbReference type="ChEBI" id="CHEBI:33019"/>
        <dbReference type="ChEBI" id="CHEBI:46398"/>
        <dbReference type="ChEBI" id="CHEBI:57705"/>
        <dbReference type="ChEBI" id="CHEBI:57776"/>
        <dbReference type="EC" id="2.7.7.23"/>
    </reaction>
</comment>
<keyword evidence="2" id="KW-0808">Transferase</keyword>
<name>A0ABP0ITX9_9DINO</name>
<keyword evidence="8" id="KW-1185">Reference proteome</keyword>
<feature type="domain" description="MobA-like NTP transferase" evidence="6">
    <location>
        <begin position="6"/>
        <end position="174"/>
    </location>
</feature>
<evidence type="ECO:0000313" key="7">
    <source>
        <dbReference type="EMBL" id="CAK9005546.1"/>
    </source>
</evidence>
<dbReference type="EMBL" id="CAXAMM010004971">
    <property type="protein sequence ID" value="CAK9005546.1"/>
    <property type="molecule type" value="Genomic_DNA"/>
</dbReference>
<accession>A0ABP0ITX9</accession>
<keyword evidence="3" id="KW-0548">Nucleotidyltransferase</keyword>
<dbReference type="InterPro" id="IPR012349">
    <property type="entry name" value="Split_barrel_FMN-bd"/>
</dbReference>
<dbReference type="Proteomes" id="UP001642464">
    <property type="component" value="Unassembled WGS sequence"/>
</dbReference>
<dbReference type="Pfam" id="PF12804">
    <property type="entry name" value="NTP_transf_3"/>
    <property type="match status" value="1"/>
</dbReference>